<dbReference type="Proteomes" id="UP000276437">
    <property type="component" value="Chromosome"/>
</dbReference>
<feature type="transmembrane region" description="Helical" evidence="1">
    <location>
        <begin position="276"/>
        <end position="296"/>
    </location>
</feature>
<evidence type="ECO:0000313" key="2">
    <source>
        <dbReference type="EMBL" id="BBB91824.1"/>
    </source>
</evidence>
<sequence length="306" mass="35189">MRRRGGLYLPHNKILRTRNILAGIFLAFLLLVHSAECSGFEDRPAFLWLEYGTKQDERDGSATQTIYITSSAESLTLAELTDLTAFYHDGRQTGEKQYYRIPVEQQDGRYFLRVNTSSRFFYHVVVTGSRQGEHFTAQTTFPLYADGMDKRIEQGRAMAKNTKVFPAIELDLSGNPYRTLMTGQTFRFLYKPVYSPGHAVREMQILDLRNKTSEKLLPDAAGIFSFTPPHDKRLDNGGYNAYKETIVYAEEAVGNEVYKTSMNFLLRRSYLAHNNLTHGLLLFFLAMAVSITVVLFRRRSFRYHGR</sequence>
<protein>
    <submittedName>
        <fullName evidence="2">Uncharacterized protein</fullName>
    </submittedName>
</protein>
<organism evidence="2 3">
    <name type="scientific">Methylomusa anaerophila</name>
    <dbReference type="NCBI Taxonomy" id="1930071"/>
    <lineage>
        <taxon>Bacteria</taxon>
        <taxon>Bacillati</taxon>
        <taxon>Bacillota</taxon>
        <taxon>Negativicutes</taxon>
        <taxon>Selenomonadales</taxon>
        <taxon>Sporomusaceae</taxon>
        <taxon>Methylomusa</taxon>
    </lineage>
</organism>
<evidence type="ECO:0000313" key="3">
    <source>
        <dbReference type="Proteomes" id="UP000276437"/>
    </source>
</evidence>
<evidence type="ECO:0000256" key="1">
    <source>
        <dbReference type="SAM" id="Phobius"/>
    </source>
</evidence>
<keyword evidence="3" id="KW-1185">Reference proteome</keyword>
<reference evidence="2 3" key="1">
    <citation type="journal article" date="2018" name="Int. J. Syst. Evol. Microbiol.">
        <title>Methylomusa anaerophila gen. nov., sp. nov., an anaerobic methanol-utilizing bacterium isolated from a microbial fuel cell.</title>
        <authorList>
            <person name="Amano N."/>
            <person name="Yamamuro A."/>
            <person name="Miyahara M."/>
            <person name="Kouzuma A."/>
            <person name="Abe T."/>
            <person name="Watanabe K."/>
        </authorList>
    </citation>
    <scope>NUCLEOTIDE SEQUENCE [LARGE SCALE GENOMIC DNA]</scope>
    <source>
        <strain evidence="2 3">MMFC1</strain>
    </source>
</reference>
<dbReference type="AlphaFoldDB" id="A0A348AL76"/>
<gene>
    <name evidence="2" type="ORF">MAMMFC1_02509</name>
</gene>
<dbReference type="EMBL" id="AP018449">
    <property type="protein sequence ID" value="BBB91824.1"/>
    <property type="molecule type" value="Genomic_DNA"/>
</dbReference>
<keyword evidence="1" id="KW-1133">Transmembrane helix</keyword>
<accession>A0A348AL76</accession>
<keyword evidence="1" id="KW-0472">Membrane</keyword>
<proteinExistence type="predicted"/>
<name>A0A348AL76_9FIRM</name>
<keyword evidence="1" id="KW-0812">Transmembrane</keyword>
<dbReference type="KEGG" id="mana:MAMMFC1_02509"/>